<dbReference type="InterPro" id="IPR013087">
    <property type="entry name" value="Znf_C2H2_type"/>
</dbReference>
<dbReference type="SMART" id="SM00868">
    <property type="entry name" value="zf-AD"/>
    <property type="match status" value="1"/>
</dbReference>
<dbReference type="InterPro" id="IPR050888">
    <property type="entry name" value="ZnF_C2H2-type_TF"/>
</dbReference>
<organism evidence="12">
    <name type="scientific">Neodiprion lecontei</name>
    <name type="common">Redheaded pine sawfly</name>
    <dbReference type="NCBI Taxonomy" id="441921"/>
    <lineage>
        <taxon>Eukaryota</taxon>
        <taxon>Metazoa</taxon>
        <taxon>Ecdysozoa</taxon>
        <taxon>Arthropoda</taxon>
        <taxon>Hexapoda</taxon>
        <taxon>Insecta</taxon>
        <taxon>Pterygota</taxon>
        <taxon>Neoptera</taxon>
        <taxon>Endopterygota</taxon>
        <taxon>Hymenoptera</taxon>
        <taxon>Tenthredinoidea</taxon>
        <taxon>Diprionidae</taxon>
        <taxon>Diprioninae</taxon>
        <taxon>Neodiprion</taxon>
    </lineage>
</organism>
<dbReference type="GO" id="GO:0005634">
    <property type="term" value="C:nucleus"/>
    <property type="evidence" value="ECO:0007669"/>
    <property type="project" value="UniProtKB-SubCell"/>
</dbReference>
<reference evidence="12" key="1">
    <citation type="submission" date="2025-08" db="UniProtKB">
        <authorList>
            <consortium name="RefSeq"/>
        </authorList>
    </citation>
    <scope>IDENTIFICATION</scope>
    <source>
        <tissue evidence="12">Thorax and Abdomen</tissue>
    </source>
</reference>
<dbReference type="FunFam" id="3.30.160.60:FF:000202">
    <property type="entry name" value="Zinc finger protein 574"/>
    <property type="match status" value="1"/>
</dbReference>
<dbReference type="Pfam" id="PF12874">
    <property type="entry name" value="zf-met"/>
    <property type="match status" value="1"/>
</dbReference>
<dbReference type="KEGG" id="nlo:107227218"/>
<dbReference type="InParanoid" id="A0A6J0C8V5"/>
<evidence type="ECO:0000256" key="7">
    <source>
        <dbReference type="PROSITE-ProRule" id="PRU00042"/>
    </source>
</evidence>
<dbReference type="Pfam" id="PF00096">
    <property type="entry name" value="zf-C2H2"/>
    <property type="match status" value="9"/>
</dbReference>
<feature type="domain" description="C2H2-type" evidence="9">
    <location>
        <begin position="358"/>
        <end position="385"/>
    </location>
</feature>
<dbReference type="GO" id="GO:0008270">
    <property type="term" value="F:zinc ion binding"/>
    <property type="evidence" value="ECO:0007669"/>
    <property type="project" value="UniProtKB-UniRule"/>
</dbReference>
<dbReference type="InterPro" id="IPR012934">
    <property type="entry name" value="Znf_AD"/>
</dbReference>
<dbReference type="GO" id="GO:0032502">
    <property type="term" value="P:developmental process"/>
    <property type="evidence" value="ECO:0007669"/>
    <property type="project" value="UniProtKB-ARBA"/>
</dbReference>
<evidence type="ECO:0000256" key="5">
    <source>
        <dbReference type="ARBA" id="ARBA00022833"/>
    </source>
</evidence>
<keyword evidence="6" id="KW-0539">Nucleus</keyword>
<accession>A0A6J0C8V5</accession>
<dbReference type="RefSeq" id="XP_015523791.1">
    <property type="nucleotide sequence ID" value="XM_015668305.2"/>
</dbReference>
<keyword evidence="11" id="KW-1185">Reference proteome</keyword>
<feature type="binding site" evidence="8">
    <location>
        <position position="63"/>
    </location>
    <ligand>
        <name>Zn(2+)</name>
        <dbReference type="ChEBI" id="CHEBI:29105"/>
    </ligand>
</feature>
<dbReference type="FunFam" id="3.30.160.60:FF:000145">
    <property type="entry name" value="Zinc finger protein 574"/>
    <property type="match status" value="1"/>
</dbReference>
<feature type="domain" description="ZAD" evidence="10">
    <location>
        <begin position="15"/>
        <end position="90"/>
    </location>
</feature>
<feature type="domain" description="C2H2-type" evidence="9">
    <location>
        <begin position="414"/>
        <end position="436"/>
    </location>
</feature>
<dbReference type="OrthoDB" id="6077919at2759"/>
<dbReference type="SUPFAM" id="SSF57716">
    <property type="entry name" value="Glucocorticoid receptor-like (DNA-binding domain)"/>
    <property type="match status" value="1"/>
</dbReference>
<dbReference type="SUPFAM" id="SSF57667">
    <property type="entry name" value="beta-beta-alpha zinc fingers"/>
    <property type="match status" value="5"/>
</dbReference>
<dbReference type="SMART" id="SM00355">
    <property type="entry name" value="ZnF_C2H2"/>
    <property type="match status" value="11"/>
</dbReference>
<proteinExistence type="predicted"/>
<dbReference type="PROSITE" id="PS00028">
    <property type="entry name" value="ZINC_FINGER_C2H2_1"/>
    <property type="match status" value="11"/>
</dbReference>
<evidence type="ECO:0000256" key="6">
    <source>
        <dbReference type="ARBA" id="ARBA00023242"/>
    </source>
</evidence>
<keyword evidence="4 7" id="KW-0863">Zinc-finger</keyword>
<feature type="binding site" evidence="8">
    <location>
        <position position="66"/>
    </location>
    <ligand>
        <name>Zn(2+)</name>
        <dbReference type="ChEBI" id="CHEBI:29105"/>
    </ligand>
</feature>
<feature type="binding site" evidence="8">
    <location>
        <position position="20"/>
    </location>
    <ligand>
        <name>Zn(2+)</name>
        <dbReference type="ChEBI" id="CHEBI:29105"/>
    </ligand>
</feature>
<comment type="subcellular location">
    <subcellularLocation>
        <location evidence="1">Nucleus</location>
    </subcellularLocation>
</comment>
<feature type="domain" description="C2H2-type" evidence="9">
    <location>
        <begin position="451"/>
        <end position="478"/>
    </location>
</feature>
<dbReference type="AlphaFoldDB" id="A0A6J0C8V5"/>
<feature type="binding site" evidence="8">
    <location>
        <position position="17"/>
    </location>
    <ligand>
        <name>Zn(2+)</name>
        <dbReference type="ChEBI" id="CHEBI:29105"/>
    </ligand>
</feature>
<feature type="domain" description="C2H2-type" evidence="9">
    <location>
        <begin position="479"/>
        <end position="506"/>
    </location>
</feature>
<dbReference type="Gene3D" id="3.30.160.60">
    <property type="entry name" value="Classic Zinc Finger"/>
    <property type="match status" value="9"/>
</dbReference>
<dbReference type="GeneID" id="107227218"/>
<dbReference type="InterPro" id="IPR036236">
    <property type="entry name" value="Znf_C2H2_sf"/>
</dbReference>
<feature type="domain" description="C2H2-type" evidence="9">
    <location>
        <begin position="507"/>
        <end position="534"/>
    </location>
</feature>
<feature type="domain" description="C2H2-type" evidence="9">
    <location>
        <begin position="386"/>
        <end position="413"/>
    </location>
</feature>
<dbReference type="PROSITE" id="PS50157">
    <property type="entry name" value="ZINC_FINGER_C2H2_2"/>
    <property type="match status" value="11"/>
</dbReference>
<feature type="domain" description="C2H2-type" evidence="9">
    <location>
        <begin position="213"/>
        <end position="240"/>
    </location>
</feature>
<evidence type="ECO:0000256" key="1">
    <source>
        <dbReference type="ARBA" id="ARBA00004123"/>
    </source>
</evidence>
<sequence>MFIVTKEIDSENISKLCRTCLREDGEKMVCLFVGPAGSSLAAKLRSLSCLEVWQGDGLPEKMCDRCVTRAESALLYREQCRAADIALRQAADKVSGLTSYSTVAGCKLYQQNQGYIPNETYRKILKCVECSAVFVNYEELCAHNRLHVSSVHNTTPVQHMHIVEPRNTYFNMNNLNGNLAADDGNGVSSILRSNLMHVTPVDDEEPSRAACALHCSLCNHTFTNRTQLISHNFTHSSDNIDMSSGDNTNIEVSEDSNQIAQNLSYDRTVNQMADNSIQNLSFSRQVVDSSRKLGNIDFSSSEPLVDVQENAERVGNSSMCGSFQCLDAGTIPLPENLVFSGKISENEKVNSMPKYKKHKCLLCPKSFAQKSKLLTHQLSHTGLRPFKCSICEKAYTSKSKLNAHVRLHTKTNVHVCTICSKAFAFASYLEDHLRTHKFGTEKVNPEKAGPFECNVCKKKFRFLKNFKAHLRLHTGENLFQCEYCDKRFSQKYNLKVHLESHKDLKPHKCEFCEKSFNQHGNLVEHLRIHKKLKPYKCDLCAKSFSQSSHLKNHKASHNTERDHSCRLCGKKFKLSSHLKRHLDLHSGRKSFKCGECNQMFSQAFSLKRHLKRHAETHI</sequence>
<evidence type="ECO:0000313" key="11">
    <source>
        <dbReference type="Proteomes" id="UP000829291"/>
    </source>
</evidence>
<dbReference type="PROSITE" id="PS51915">
    <property type="entry name" value="ZAD"/>
    <property type="match status" value="1"/>
</dbReference>
<dbReference type="Pfam" id="PF07776">
    <property type="entry name" value="zf-AD"/>
    <property type="match status" value="1"/>
</dbReference>
<evidence type="ECO:0000256" key="3">
    <source>
        <dbReference type="ARBA" id="ARBA00022737"/>
    </source>
</evidence>
<dbReference type="FunFam" id="3.30.160.60:FF:000086">
    <property type="entry name" value="transcription factor E4F1 isoform X1"/>
    <property type="match status" value="1"/>
</dbReference>
<keyword evidence="2 8" id="KW-0479">Metal-binding</keyword>
<evidence type="ECO:0000256" key="4">
    <source>
        <dbReference type="ARBA" id="ARBA00022771"/>
    </source>
</evidence>
<feature type="domain" description="C2H2-type" evidence="9">
    <location>
        <begin position="125"/>
        <end position="152"/>
    </location>
</feature>
<keyword evidence="5 8" id="KW-0862">Zinc</keyword>
<name>A0A6J0C8V5_NEOLC</name>
<evidence type="ECO:0000259" key="10">
    <source>
        <dbReference type="PROSITE" id="PS51915"/>
    </source>
</evidence>
<feature type="domain" description="C2H2-type" evidence="9">
    <location>
        <begin position="535"/>
        <end position="562"/>
    </location>
</feature>
<feature type="domain" description="C2H2-type" evidence="9">
    <location>
        <begin position="591"/>
        <end position="618"/>
    </location>
</feature>
<dbReference type="Proteomes" id="UP000829291">
    <property type="component" value="Chromosome 6"/>
</dbReference>
<protein>
    <submittedName>
        <fullName evidence="12">Zinc finger protein 2 homolog</fullName>
    </submittedName>
</protein>
<evidence type="ECO:0000256" key="8">
    <source>
        <dbReference type="PROSITE-ProRule" id="PRU01263"/>
    </source>
</evidence>
<keyword evidence="3" id="KW-0677">Repeat</keyword>
<dbReference type="PANTHER" id="PTHR24406">
    <property type="entry name" value="TRANSCRIPTIONAL REPRESSOR CTCFL-RELATED"/>
    <property type="match status" value="1"/>
</dbReference>
<dbReference type="FunFam" id="3.30.160.60:FF:001049">
    <property type="entry name" value="zinc finger protein 319"/>
    <property type="match status" value="1"/>
</dbReference>
<dbReference type="FunFam" id="3.30.160.60:FF:000100">
    <property type="entry name" value="Zinc finger 45-like"/>
    <property type="match status" value="1"/>
</dbReference>
<evidence type="ECO:0000259" key="9">
    <source>
        <dbReference type="PROSITE" id="PS50157"/>
    </source>
</evidence>
<evidence type="ECO:0000313" key="12">
    <source>
        <dbReference type="RefSeq" id="XP_015523791.1"/>
    </source>
</evidence>
<feature type="domain" description="C2H2-type" evidence="9">
    <location>
        <begin position="563"/>
        <end position="590"/>
    </location>
</feature>
<evidence type="ECO:0000256" key="2">
    <source>
        <dbReference type="ARBA" id="ARBA00022723"/>
    </source>
</evidence>
<gene>
    <name evidence="12" type="primary">LOC107227218</name>
</gene>